<dbReference type="EMBL" id="CCXY01000213">
    <property type="protein sequence ID" value="CEG12907.1"/>
    <property type="molecule type" value="Genomic_DNA"/>
</dbReference>
<organism evidence="2">
    <name type="scientific">groundwater metagenome</name>
    <dbReference type="NCBI Taxonomy" id="717931"/>
    <lineage>
        <taxon>unclassified sequences</taxon>
        <taxon>metagenomes</taxon>
        <taxon>ecological metagenomes</taxon>
    </lineage>
</organism>
<feature type="domain" description="CYTH" evidence="1">
    <location>
        <begin position="1"/>
        <end position="167"/>
    </location>
</feature>
<gene>
    <name evidence="2" type="ORF">MSIBF_A2900002</name>
</gene>
<dbReference type="InterPro" id="IPR023577">
    <property type="entry name" value="CYTH_domain"/>
</dbReference>
<protein>
    <recommendedName>
        <fullName evidence="1">CYTH domain-containing protein</fullName>
    </recommendedName>
</protein>
<name>A0A098EA76_9ZZZZ</name>
<dbReference type="AlphaFoldDB" id="A0A098EA76"/>
<reference evidence="2" key="1">
    <citation type="submission" date="2014-09" db="EMBL/GenBank/DDBJ databases">
        <authorList>
            <person name="Probst J Alexander"/>
        </authorList>
    </citation>
    <scope>NUCLEOTIDE SEQUENCE</scope>
</reference>
<dbReference type="SMART" id="SM01118">
    <property type="entry name" value="CYTH"/>
    <property type="match status" value="1"/>
</dbReference>
<evidence type="ECO:0000313" key="2">
    <source>
        <dbReference type="EMBL" id="CEG12907.1"/>
    </source>
</evidence>
<evidence type="ECO:0000259" key="1">
    <source>
        <dbReference type="PROSITE" id="PS51707"/>
    </source>
</evidence>
<dbReference type="Gene3D" id="2.40.320.10">
    <property type="entry name" value="Hypothetical Protein Pfu-838710-001"/>
    <property type="match status" value="1"/>
</dbReference>
<dbReference type="PANTHER" id="PTHR21028:SF2">
    <property type="entry name" value="CYTH DOMAIN-CONTAINING PROTEIN"/>
    <property type="match status" value="1"/>
</dbReference>
<proteinExistence type="predicted"/>
<dbReference type="InterPro" id="IPR008173">
    <property type="entry name" value="Adenylyl_cyclase_CyaB"/>
</dbReference>
<dbReference type="PROSITE" id="PS51707">
    <property type="entry name" value="CYTH"/>
    <property type="match status" value="1"/>
</dbReference>
<dbReference type="CDD" id="cd07890">
    <property type="entry name" value="CYTH-like_AC_IV-like"/>
    <property type="match status" value="1"/>
</dbReference>
<dbReference type="Pfam" id="PF01928">
    <property type="entry name" value="CYTH"/>
    <property type="match status" value="1"/>
</dbReference>
<dbReference type="PANTHER" id="PTHR21028">
    <property type="entry name" value="SI:CH211-156B7.4"/>
    <property type="match status" value="1"/>
</dbReference>
<dbReference type="SUPFAM" id="SSF55154">
    <property type="entry name" value="CYTH-like phosphatases"/>
    <property type="match status" value="1"/>
</dbReference>
<dbReference type="NCBIfam" id="TIGR00318">
    <property type="entry name" value="cyaB"/>
    <property type="match status" value="1"/>
</dbReference>
<dbReference type="InterPro" id="IPR033469">
    <property type="entry name" value="CYTH-like_dom_sf"/>
</dbReference>
<sequence length="171" mass="20055">MLEVEVNAKIKNPDKFEKKLTKINAKFLKREIQEDVYFNHSCRDFVKTDEALRIRKIGNETFLTYKGKRLDAEAKTREEIEIKCGEEISEILTRLGFKAVANVKKSRTEYLFENLHICVDDVEQLGNFVEIEGKKLTDNDKIFEILKFFGIEKSESIIKSYPELLTEKNLR</sequence>
<accession>A0A098EA76</accession>